<feature type="region of interest" description="Disordered" evidence="5">
    <location>
        <begin position="1"/>
        <end position="31"/>
    </location>
</feature>
<dbReference type="Gene3D" id="1.50.10.10">
    <property type="match status" value="1"/>
</dbReference>
<dbReference type="Pfam" id="PF16923">
    <property type="entry name" value="Glyco_hydro_63N"/>
    <property type="match status" value="1"/>
</dbReference>
<feature type="compositionally biased region" description="Polar residues" evidence="5">
    <location>
        <begin position="1"/>
        <end position="13"/>
    </location>
</feature>
<feature type="domain" description="Glycosyl hydrolase family 63 N-terminal" evidence="7">
    <location>
        <begin position="54"/>
        <end position="216"/>
    </location>
</feature>
<comment type="catalytic activity">
    <reaction evidence="4">
        <text>N(4)-(alpha-D-Glc-(1-&gt;2)-alpha-D-Glc-(1-&gt;3)-alpha-D-Glc-(1-&gt;3)-alpha-D-Man-(1-&gt;2)-alpha-D-Man-(1-&gt;2)-alpha-D-Man-(1-&gt;3)-[alpha-D-Man-(1-&gt;2)-alpha-D-Man-(1-&gt;3)-[alpha-D-Man-(1-&gt;2)-alpha-D-Man-(1-&gt;6)]-alpha-D-Man-(1-&gt;6)]-beta-D-Man-(1-&gt;4)-beta-D-GlcNAc-(1-&gt;4)-beta-D-GlcNAc)-L-asparaginyl-[protein] + H2O = N(4)-(alpha-D-Glc-(1-&gt;3)-alpha-D-Glc-(1-&gt;3)-alpha-D-Man-(1-&gt;2)-alpha-D-Man-(1-&gt;2)-alpha-D-Man-(1-&gt;3)-[alpha-D-Man-(1-&gt;2)-alpha-D-Man-(1-&gt;3)-[alpha-D-Man-(1-&gt;2)-alpha-D-Man-(1-&gt;6)]-alpha-D-Man-(1-&gt;6)]-beta-D-Man-(1-&gt;4)-beta-D-GlcNAc-(1-&gt;4)-beta-D-GlcNAc)-L-asparaginyl-[protein] + beta-D-glucose</text>
        <dbReference type="Rhea" id="RHEA:55988"/>
        <dbReference type="Rhea" id="RHEA-COMP:12806"/>
        <dbReference type="Rhea" id="RHEA-COMP:14355"/>
        <dbReference type="ChEBI" id="CHEBI:15377"/>
        <dbReference type="ChEBI" id="CHEBI:15903"/>
        <dbReference type="ChEBI" id="CHEBI:59082"/>
        <dbReference type="ChEBI" id="CHEBI:132537"/>
        <dbReference type="EC" id="3.2.1.106"/>
    </reaction>
</comment>
<dbReference type="GO" id="GO:0005789">
    <property type="term" value="C:endoplasmic reticulum membrane"/>
    <property type="evidence" value="ECO:0007669"/>
    <property type="project" value="UniProtKB-SubCell"/>
</dbReference>
<comment type="similarity">
    <text evidence="1 4">Belongs to the glycosyl hydrolase 63 family.</text>
</comment>
<dbReference type="Gene3D" id="2.70.98.110">
    <property type="entry name" value="Glycosyl hydrolase family 63, N-terminal domain"/>
    <property type="match status" value="1"/>
</dbReference>
<evidence type="ECO:0000313" key="9">
    <source>
        <dbReference type="Proteomes" id="UP000836841"/>
    </source>
</evidence>
<dbReference type="SUPFAM" id="SSF48208">
    <property type="entry name" value="Six-hairpin glycosidases"/>
    <property type="match status" value="1"/>
</dbReference>
<protein>
    <recommendedName>
        <fullName evidence="4">Mannosyl-oligosaccharide glucosidase</fullName>
        <ecNumber evidence="4">3.2.1.106</ecNumber>
    </recommendedName>
</protein>
<organism evidence="8 9">
    <name type="scientific">Thlaspi arvense</name>
    <name type="common">Field penny-cress</name>
    <dbReference type="NCBI Taxonomy" id="13288"/>
    <lineage>
        <taxon>Eukaryota</taxon>
        <taxon>Viridiplantae</taxon>
        <taxon>Streptophyta</taxon>
        <taxon>Embryophyta</taxon>
        <taxon>Tracheophyta</taxon>
        <taxon>Spermatophyta</taxon>
        <taxon>Magnoliopsida</taxon>
        <taxon>eudicotyledons</taxon>
        <taxon>Gunneridae</taxon>
        <taxon>Pentapetalae</taxon>
        <taxon>rosids</taxon>
        <taxon>malvids</taxon>
        <taxon>Brassicales</taxon>
        <taxon>Brassicaceae</taxon>
        <taxon>Thlaspideae</taxon>
        <taxon>Thlaspi</taxon>
    </lineage>
</organism>
<dbReference type="InterPro" id="IPR008928">
    <property type="entry name" value="6-hairpin_glycosidase_sf"/>
</dbReference>
<dbReference type="InterPro" id="IPR038518">
    <property type="entry name" value="Glyco_hydro_63N_sf"/>
</dbReference>
<keyword evidence="9" id="KW-1185">Reference proteome</keyword>
<gene>
    <name evidence="8" type="ORF">TAV2_LOCUS453</name>
</gene>
<comment type="subcellular location">
    <subcellularLocation>
        <location evidence="4">Endoplasmic reticulum membrane</location>
        <topology evidence="4">Single-pass type II membrane protein</topology>
    </subcellularLocation>
</comment>
<evidence type="ECO:0000313" key="8">
    <source>
        <dbReference type="EMBL" id="CAH2038653.1"/>
    </source>
</evidence>
<keyword evidence="3 4" id="KW-0326">Glycosidase</keyword>
<evidence type="ECO:0000256" key="2">
    <source>
        <dbReference type="ARBA" id="ARBA00022801"/>
    </source>
</evidence>
<name>A0AAU9RDE6_THLAR</name>
<feature type="domain" description="Glycosyl hydrolase family 63 C-terminal" evidence="6">
    <location>
        <begin position="294"/>
        <end position="762"/>
    </location>
</feature>
<dbReference type="Proteomes" id="UP000836841">
    <property type="component" value="Chromosome 1"/>
</dbReference>
<evidence type="ECO:0000256" key="3">
    <source>
        <dbReference type="ARBA" id="ARBA00023295"/>
    </source>
</evidence>
<evidence type="ECO:0000256" key="1">
    <source>
        <dbReference type="ARBA" id="ARBA00010833"/>
    </source>
</evidence>
<keyword evidence="2 4" id="KW-0378">Hydrolase</keyword>
<sequence>MAGATSMTSSKSLADQDGDNETLETFRTPSVITPFPGPKVMDLPMFQGTHKADLYWGTYRPQAYFGVRARTPKSLVAGLMWLVTRDGKPVVRHFCENKDKGGLKSFGWKEHNGIDFGRQDLLESELELTTSFVKSKVGNLGYGGDWSVRINVKNLWAEGDEEMKGANLFFYIADHEVPNNDLNLGLKGSTTLASGSRADVGNWQLHLRSKDKLDQHYCGFKTPNSVINLSELVVKNLNGGHALSNTVEPDSNVYVFQISTMNQIQTATIDIAFISGLEEETSDMEKRIDDLTDVPLSTILLEKEKAFDKKFKECYNLSGEVETNNLVVGKAAIANMLGGIGYFHGALKVSYKIFHQDHLYYFPTELYTAVPCRPKFPWGFLWDEGFHQMLIWRWDLHTSLEIVGHWLDLMNSEGWIPREQLLGAETLSKIRPEDPIIIQDPKIANPPTLLLVLCDLITKIHTKKFDANEASQIAEFLKGAFPRLEAWFHWLYTTQKGKIEGSFYWRGRQKTSGERNPRTLASGLDDYPRASDPSEDEMHVDLRCWIYLAADCMNFITEFLKEKPTEDYSKIAMQLSDISKLNKLHYDRDYETYLDFGNHTEKETVEKPTPRKVPHVGYVSLFPLISKIIPPKSQILDQQLTLILDEDKLWSHYGLLSLSKESSLYMIPNATDQTPYWRGPIWINLNYLILASLYHYSKEDGPYSIRARDTYTRLRKNLISNVVRNYEQTGYIWEHYNQTNGSGEGGRDFTGWSALILLIMSEDYPRRL</sequence>
<evidence type="ECO:0000259" key="6">
    <source>
        <dbReference type="Pfam" id="PF03200"/>
    </source>
</evidence>
<accession>A0AAU9RDE6</accession>
<proteinExistence type="inferred from homology"/>
<dbReference type="PANTHER" id="PTHR10412">
    <property type="entry name" value="MANNOSYL-OLIGOSACCHARIDE GLUCOSIDASE"/>
    <property type="match status" value="1"/>
</dbReference>
<dbReference type="InterPro" id="IPR004888">
    <property type="entry name" value="Glycoside_hydrolase_63"/>
</dbReference>
<dbReference type="EMBL" id="OU466857">
    <property type="protein sequence ID" value="CAH2038653.1"/>
    <property type="molecule type" value="Genomic_DNA"/>
</dbReference>
<comment type="function">
    <text evidence="4">Cleaves the distal alpha 1,2-linked glucose residue from the Glc(3)Man(9)GlcNAc(2) oligosaccharide precursor.</text>
</comment>
<dbReference type="EC" id="3.2.1.106" evidence="4"/>
<dbReference type="AlphaFoldDB" id="A0AAU9RDE6"/>
<evidence type="ECO:0000256" key="5">
    <source>
        <dbReference type="SAM" id="MobiDB-lite"/>
    </source>
</evidence>
<dbReference type="Pfam" id="PF03200">
    <property type="entry name" value="Glyco_hydro_63"/>
    <property type="match status" value="1"/>
</dbReference>
<keyword evidence="4" id="KW-0256">Endoplasmic reticulum</keyword>
<dbReference type="PANTHER" id="PTHR10412:SF19">
    <property type="entry name" value="MANNOSYL-OLIGOSACCHARIDE GLUCOSIDASE"/>
    <property type="match status" value="1"/>
</dbReference>
<evidence type="ECO:0000259" key="7">
    <source>
        <dbReference type="Pfam" id="PF16923"/>
    </source>
</evidence>
<dbReference type="InterPro" id="IPR012341">
    <property type="entry name" value="6hp_glycosidase-like_sf"/>
</dbReference>
<dbReference type="GO" id="GO:0006487">
    <property type="term" value="P:protein N-linked glycosylation"/>
    <property type="evidence" value="ECO:0007669"/>
    <property type="project" value="UniProtKB-UniRule"/>
</dbReference>
<feature type="region of interest" description="Disordered" evidence="5">
    <location>
        <begin position="510"/>
        <end position="533"/>
    </location>
</feature>
<dbReference type="InterPro" id="IPR031335">
    <property type="entry name" value="Glyco_hydro_63_C"/>
</dbReference>
<reference evidence="8 9" key="1">
    <citation type="submission" date="2022-03" db="EMBL/GenBank/DDBJ databases">
        <authorList>
            <person name="Nunn A."/>
            <person name="Chopra R."/>
            <person name="Nunn A."/>
            <person name="Contreras Garrido A."/>
        </authorList>
    </citation>
    <scope>NUCLEOTIDE SEQUENCE [LARGE SCALE GENOMIC DNA]</scope>
</reference>
<dbReference type="GO" id="GO:0009311">
    <property type="term" value="P:oligosaccharide metabolic process"/>
    <property type="evidence" value="ECO:0007669"/>
    <property type="project" value="UniProtKB-UniRule"/>
</dbReference>
<dbReference type="InterPro" id="IPR031631">
    <property type="entry name" value="Glyco_hydro_63N"/>
</dbReference>
<dbReference type="GO" id="GO:0004573">
    <property type="term" value="F:Glc3Man9GlcNAc2 oligosaccharide glucosidase activity"/>
    <property type="evidence" value="ECO:0007669"/>
    <property type="project" value="UniProtKB-UniRule"/>
</dbReference>
<evidence type="ECO:0000256" key="4">
    <source>
        <dbReference type="RuleBase" id="RU368089"/>
    </source>
</evidence>